<dbReference type="AlphaFoldDB" id="A0A7I8WFM8"/>
<feature type="region of interest" description="Disordered" evidence="1">
    <location>
        <begin position="801"/>
        <end position="832"/>
    </location>
</feature>
<evidence type="ECO:0000256" key="1">
    <source>
        <dbReference type="SAM" id="MobiDB-lite"/>
    </source>
</evidence>
<organism evidence="3 4">
    <name type="scientific">Dimorphilus gyrociliatus</name>
    <dbReference type="NCBI Taxonomy" id="2664684"/>
    <lineage>
        <taxon>Eukaryota</taxon>
        <taxon>Metazoa</taxon>
        <taxon>Spiralia</taxon>
        <taxon>Lophotrochozoa</taxon>
        <taxon>Annelida</taxon>
        <taxon>Polychaeta</taxon>
        <taxon>Polychaeta incertae sedis</taxon>
        <taxon>Dinophilidae</taxon>
        <taxon>Dimorphilus</taxon>
    </lineage>
</organism>
<sequence>MGICVSKQNVVIPEVYNPDIERDLAEVHKALEEEFKSMGFPTNITLRIANMEWYQLIKYRQIAIPSDVIFPNPNTKEVIEEACDFSQVDKFVIKKNSKSFLNKTPQQIANVLIKNFNDETLKVRALFRWLASLNLNKIDFDKLMEHQMRYLLYKLKNNKATYAGVFFYLCSSVKIKCDLVLGYAKSANYEIGENVDMKNINIWNIVKINGFWYLCNPLFASRAIIQAEKKYSLIQLFFKKKDHSTKLEYNYNEGYFLQNPEEFIYSHFPAFSKYQLLAREVTLQEFQDMAYLRPTFFQHKLGIISHPKCIVFAEQSRNEILIGTNKEFPVRFDGEIFISDQTVLDAHLAQQIQNETINPNLYVAAFQNRDKSLLIIRLRLPQTAKYKLRIRVSRDDIKNKKNNYQWCTDYIIEYKKRDNISVPPFPMTSLYELGPNYIARECNFTNMFPLLGMYTSPNKNYTEIHFNGDDNEYEFYVIITSMKHSSFSLRKYCISMFENGLGLIRFFFPSEGEYGINIFGQKRKIDYHCNCLCIKLVEKQPEEFFPPICSYIVKSEENANYTLVFPENEKSTIGKQRHFFKLKLRMEDNFQSYQECHKSIHFKMFKQISCQFRIELRWYDEKNDRHDLSMYSFFENSYEYVTFHINFPLPGMYKFLIEGKELNSTKQYELVYNCYFYAVEPDPNSFEFPIITDKWRISETHRIIQPFRKLYSNEKLLIQIEGFKADEMIACRMNDNEIFHLDFFNDIWECEIDTGDNFGDLIIKAKIYRNAIFFTEILIFKIFKNPIKKLNQPAIEDSEINTENEKIEEVNNSETIDNSKNEESSENDIVKDMKNIPTVQIETIENVSNTGEIGEIDWSLKMEEVIYISEFLPDEESDDGSDETPTINEDENERNREENGIDDEKEEKEKPQQHNAEEEVAKKALNLQNAFKEKDYKKLKVAIDKASVKPINPLLLKDLSKANELKANLEKIRGLQKRILKLDAKCIAELNQYNQPPTVVHLVIKSTLLILSIGEVQTDEWKECRVFIKYTCSNSILKKIKALKILNVHPGIILRAQEIIDELNMKEVMEASAGAAAFYLWCKGNIDIYKKIKKDEIGKSQPANKKSQKNIFSSA</sequence>
<keyword evidence="4" id="KW-1185">Reference proteome</keyword>
<feature type="compositionally biased region" description="Basic and acidic residues" evidence="1">
    <location>
        <begin position="817"/>
        <end position="832"/>
    </location>
</feature>
<feature type="region of interest" description="Disordered" evidence="1">
    <location>
        <begin position="871"/>
        <end position="916"/>
    </location>
</feature>
<comment type="caution">
    <text evidence="3">The sequence shown here is derived from an EMBL/GenBank/DDBJ whole genome shotgun (WGS) entry which is preliminary data.</text>
</comment>
<feature type="compositionally biased region" description="Basic and acidic residues" evidence="1">
    <location>
        <begin position="907"/>
        <end position="916"/>
    </location>
</feature>
<accession>A0A7I8WFM8</accession>
<proteinExistence type="predicted"/>
<protein>
    <submittedName>
        <fullName evidence="3">DgyrCDS14906</fullName>
    </submittedName>
</protein>
<feature type="compositionally biased region" description="Acidic residues" evidence="1">
    <location>
        <begin position="872"/>
        <end position="892"/>
    </location>
</feature>
<dbReference type="PANTHER" id="PTHR47020:SF1">
    <property type="entry name" value="HILLARIN"/>
    <property type="match status" value="1"/>
</dbReference>
<evidence type="ECO:0000313" key="4">
    <source>
        <dbReference type="Proteomes" id="UP000549394"/>
    </source>
</evidence>
<feature type="domain" description="KY-like immunoglobulin-like" evidence="2">
    <location>
        <begin position="283"/>
        <end position="424"/>
    </location>
</feature>
<feature type="domain" description="KY-like immunoglobulin-like" evidence="2">
    <location>
        <begin position="574"/>
        <end position="673"/>
    </location>
</feature>
<dbReference type="InterPro" id="IPR056564">
    <property type="entry name" value="Ig-like_KY"/>
</dbReference>
<gene>
    <name evidence="3" type="ORF">DGYR_LOCUS14100</name>
</gene>
<reference evidence="3 4" key="1">
    <citation type="submission" date="2020-08" db="EMBL/GenBank/DDBJ databases">
        <authorList>
            <person name="Hejnol A."/>
        </authorList>
    </citation>
    <scope>NUCLEOTIDE SEQUENCE [LARGE SCALE GENOMIC DNA]</scope>
</reference>
<dbReference type="OrthoDB" id="6080065at2759"/>
<dbReference type="Gene3D" id="1.20.920.60">
    <property type="match status" value="1"/>
</dbReference>
<name>A0A7I8WFM8_9ANNE</name>
<dbReference type="InterPro" id="IPR053041">
    <property type="entry name" value="Transglut-like_Superfamily_Mod"/>
</dbReference>
<dbReference type="InterPro" id="IPR038765">
    <property type="entry name" value="Papain-like_cys_pep_sf"/>
</dbReference>
<dbReference type="EMBL" id="CAJFCJ010000098">
    <property type="protein sequence ID" value="CAD5126883.1"/>
    <property type="molecule type" value="Genomic_DNA"/>
</dbReference>
<dbReference type="Pfam" id="PF23265">
    <property type="entry name" value="Ig-like_KY"/>
    <property type="match status" value="2"/>
</dbReference>
<dbReference type="SUPFAM" id="SSF54001">
    <property type="entry name" value="Cysteine proteinases"/>
    <property type="match status" value="1"/>
</dbReference>
<dbReference type="PANTHER" id="PTHR47020">
    <property type="entry name" value="HILLARIN"/>
    <property type="match status" value="1"/>
</dbReference>
<evidence type="ECO:0000259" key="2">
    <source>
        <dbReference type="Pfam" id="PF23265"/>
    </source>
</evidence>
<evidence type="ECO:0000313" key="3">
    <source>
        <dbReference type="EMBL" id="CAD5126883.1"/>
    </source>
</evidence>
<dbReference type="Proteomes" id="UP000549394">
    <property type="component" value="Unassembled WGS sequence"/>
</dbReference>